<evidence type="ECO:0000313" key="4">
    <source>
        <dbReference type="EMBL" id="MEA5446099.1"/>
    </source>
</evidence>
<dbReference type="InterPro" id="IPR055396">
    <property type="entry name" value="DUF7088"/>
</dbReference>
<gene>
    <name evidence="4" type="ORF">VCB98_09730</name>
</gene>
<organism evidence="4 5">
    <name type="scientific">Natronospira elongata</name>
    <dbReference type="NCBI Taxonomy" id="3110268"/>
    <lineage>
        <taxon>Bacteria</taxon>
        <taxon>Pseudomonadati</taxon>
        <taxon>Pseudomonadota</taxon>
        <taxon>Gammaproteobacteria</taxon>
        <taxon>Natronospirales</taxon>
        <taxon>Natronospiraceae</taxon>
        <taxon>Natronospira</taxon>
    </lineage>
</organism>
<dbReference type="EMBL" id="JAYGII010000020">
    <property type="protein sequence ID" value="MEA5446099.1"/>
    <property type="molecule type" value="Genomic_DNA"/>
</dbReference>
<dbReference type="SUPFAM" id="SSF52317">
    <property type="entry name" value="Class I glutamine amidotransferase-like"/>
    <property type="match status" value="1"/>
</dbReference>
<proteinExistence type="predicted"/>
<feature type="domain" description="ABC-type uncharacterised transport system" evidence="2">
    <location>
        <begin position="155"/>
        <end position="239"/>
    </location>
</feature>
<protein>
    <submittedName>
        <fullName evidence="4">GldG family protein</fullName>
    </submittedName>
</protein>
<dbReference type="Proteomes" id="UP001302316">
    <property type="component" value="Unassembled WGS sequence"/>
</dbReference>
<dbReference type="RefSeq" id="WP_346052092.1">
    <property type="nucleotide sequence ID" value="NZ_JAYGII010000020.1"/>
</dbReference>
<dbReference type="InterPro" id="IPR019196">
    <property type="entry name" value="ABC_transp_unknown"/>
</dbReference>
<keyword evidence="1" id="KW-0472">Membrane</keyword>
<evidence type="ECO:0000313" key="5">
    <source>
        <dbReference type="Proteomes" id="UP001302316"/>
    </source>
</evidence>
<keyword evidence="1" id="KW-1133">Transmembrane helix</keyword>
<feature type="transmembrane region" description="Helical" evidence="1">
    <location>
        <begin position="411"/>
        <end position="436"/>
    </location>
</feature>
<comment type="caution">
    <text evidence="4">The sequence shown here is derived from an EMBL/GenBank/DDBJ whole genome shotgun (WGS) entry which is preliminary data.</text>
</comment>
<dbReference type="Pfam" id="PF23357">
    <property type="entry name" value="DUF7088"/>
    <property type="match status" value="1"/>
</dbReference>
<reference evidence="4 5" key="1">
    <citation type="submission" date="2023-12" db="EMBL/GenBank/DDBJ databases">
        <title>Whole-genome sequencing of halo(alkali)philic microorganisms from hypersaline lakes.</title>
        <authorList>
            <person name="Sorokin D.Y."/>
            <person name="Merkel A.Y."/>
            <person name="Messina E."/>
            <person name="Yakimov M."/>
        </authorList>
    </citation>
    <scope>NUCLEOTIDE SEQUENCE [LARGE SCALE GENOMIC DNA]</scope>
    <source>
        <strain evidence="4 5">AB-CW1</strain>
    </source>
</reference>
<evidence type="ECO:0000259" key="2">
    <source>
        <dbReference type="Pfam" id="PF09822"/>
    </source>
</evidence>
<dbReference type="InterPro" id="IPR029062">
    <property type="entry name" value="Class_I_gatase-like"/>
</dbReference>
<dbReference type="AlphaFoldDB" id="A0AAP6MKB8"/>
<name>A0AAP6MKB8_9GAMM</name>
<accession>A0AAP6MKB8</accession>
<keyword evidence="5" id="KW-1185">Reference proteome</keyword>
<feature type="domain" description="DUF7088" evidence="3">
    <location>
        <begin position="49"/>
        <end position="130"/>
    </location>
</feature>
<dbReference type="Pfam" id="PF09822">
    <property type="entry name" value="ABC_transp_aux"/>
    <property type="match status" value="1"/>
</dbReference>
<sequence>MKIDRRTRWSNRVQQWTTVVLLLAVVIGLALLSHRYSTSFDWTHGARGSLSEPSRELLQTLEEPLRFTVFLGEDTALRDRVRTVVDRYRRAEDSIELRFVDPDREPAISREYGVTQPGQVFVEVGDQREEVDRFTEAGITNAIARAARASERYLVFTRGHGEADPLGEGGSDLGQLGNHLKERGLSVQRVNIARDGIPDNTAVLVIAGSQGNWMDGEIDHLRDYLDQGGNLVWLVDPHGSPPMALADHLGLGLAEGLVKDPSGRVLGIEDPGMILVFQYEDNPITGEIDAVTLIPHATMVDASGMDDWERQSMLRSSGESWLETLDGDRLSSGPMHLGQLLTRELETEGATLEQRVAVLGSQAALSNAYIGNGANLELGLRLFNWASADPVSLNVPVRSAPDRTLELSSTAYTVIGGFFLLLLPGLLLLAGGLIWWRRG</sequence>
<keyword evidence="1" id="KW-0812">Transmembrane</keyword>
<evidence type="ECO:0000256" key="1">
    <source>
        <dbReference type="SAM" id="Phobius"/>
    </source>
</evidence>
<evidence type="ECO:0000259" key="3">
    <source>
        <dbReference type="Pfam" id="PF23357"/>
    </source>
</evidence>